<dbReference type="Proteomes" id="UP000009022">
    <property type="component" value="Unassembled WGS sequence"/>
</dbReference>
<sequence length="1124" mass="128048">MAIEIDQTGSISEIWSKSDLQRWDNAVAHVCTLKVNTKGNVLYWRGQDTKYSGNKHRGTLIYPVWPFLNYNDQSNGRLHQVLTDAQYLKYLSSIVKYTARSDGDSDCLEINIIKDVRTGRAARLPKDSKLRNSLDMGGNNEESLEDKSVTVVYGYNMVDIFFITFVSNSAKVAKDWTTNLFALCHNLLALNAPPISVLEVQYNKLVCKTVGEGKISVKDFAKIYCNHKDDKKRVTDALAAVGLPSNIKTIVDVVTLILKYYKFHCSGAKKKPYLTLQQFVDFLNKDQRDPRLNEIIYPYVDEKRGQEIISKFETKKEFYSKGQLSLDGFTRYLMSEDNAIIPLESLDIYQDPNQPLSSYFINSSHNTYLSGHQFTGKSSVEMYRQVLIAGCRCIELDCWDGKGDDQEPIITHGFTMCTDISFKDVMYAIADSAFKTSDYPVILSFENHCTTKQQQKLAQYCKTIFGDMLLNKILDDYPLEPGKPLPPPSALYRKIIIKNKKLTEDMVAYVEKQPSVDVPDQQQQSNEAANAADTDKPQAPPATTSAENDGNPEEETDGESEAEEEAPVNQQVTRMKQKKVKKKRNDENTCCKELSDLVNYVTPVHFPGFEKADNLPMQLNNGKFEFNGRCGFLLKPDFMRKKDRNFDPFAESTVDGIVAGKLSIKILSGQLLTEKRIGTYIEVEMYGLPVDTVRKRYRTKLVPNNGINPFYDEEPFVFKKIVLPQLALLKIGIHEESGKLIGQRVLPVEVLRAGYRQIQLRSESNMLVNAATIFVKIDVNDYVPGGLADFAAALADPINFQSAVEKRTEQLAELMDEDDAQGETNNGKSSVKQDSQSKFNPPHNPPQSRNPVTPHSHDKTNPPQPVPKKISSDGNGTKIQGQTNHVEPEPTMERNYDLVVVENKKTFKKQQSLNEQEARAVMKKHLKSKSTLAKVHNENLSKLRQNESPISPKNNKPTGSQVNNITWLENEQKSEMQKLLLCQVEAFYELRMKHLKTEFDIKEKLLEKYEISSKKKLQQAHEKEECSMKKYLAVRTKEEIKTVSKTTTDKHELRSLKSEVRRKMVEDAVQETHKLKNKQEKEIADLESRFQELAEELGNERKKEEKSIKDEYETQRQEIIRDEG</sequence>
<dbReference type="GO" id="GO:0007186">
    <property type="term" value="P:G protein-coupled receptor signaling pathway"/>
    <property type="evidence" value="ECO:0000318"/>
    <property type="project" value="GO_Central"/>
</dbReference>
<dbReference type="Gene3D" id="3.20.20.190">
    <property type="entry name" value="Phosphatidylinositol (PI) phosphodiesterase"/>
    <property type="match status" value="2"/>
</dbReference>
<feature type="domain" description="C2" evidence="12">
    <location>
        <begin position="643"/>
        <end position="768"/>
    </location>
</feature>
<evidence type="ECO:0000256" key="4">
    <source>
        <dbReference type="ARBA" id="ARBA00022963"/>
    </source>
</evidence>
<feature type="region of interest" description="Disordered" evidence="11">
    <location>
        <begin position="1097"/>
        <end position="1124"/>
    </location>
</feature>
<dbReference type="PROSITE" id="PS50007">
    <property type="entry name" value="PIPLC_X_DOMAIN"/>
    <property type="match status" value="1"/>
</dbReference>
<feature type="binding site" evidence="9">
    <location>
        <position position="366"/>
    </location>
    <ligand>
        <name>Ca(2+)</name>
        <dbReference type="ChEBI" id="CHEBI:29108"/>
    </ligand>
</feature>
<dbReference type="HOGENOM" id="CLU_002738_2_0_1"/>
<dbReference type="PANTHER" id="PTHR10336:SF149">
    <property type="entry name" value="1-PHOSPHATIDYLINOSITOL 4,5-BISPHOSPHATE PHOSPHODIESTERASE CLASSES I AND II"/>
    <property type="match status" value="1"/>
</dbReference>
<dbReference type="InterPro" id="IPR000909">
    <property type="entry name" value="PLipase_C_PInositol-sp_X_dom"/>
</dbReference>
<dbReference type="GO" id="GO:0004435">
    <property type="term" value="F:phosphatidylinositol-4,5-bisphosphate phospholipase C activity"/>
    <property type="evidence" value="ECO:0000318"/>
    <property type="project" value="GO_Central"/>
</dbReference>
<dbReference type="GO" id="GO:0046488">
    <property type="term" value="P:phosphatidylinositol metabolic process"/>
    <property type="evidence" value="ECO:0000318"/>
    <property type="project" value="GO_Central"/>
</dbReference>
<dbReference type="InterPro" id="IPR035892">
    <property type="entry name" value="C2_domain_sf"/>
</dbReference>
<dbReference type="AlphaFoldDB" id="B3SC96"/>
<dbReference type="CDD" id="cd08591">
    <property type="entry name" value="PI-PLCc_beta"/>
    <property type="match status" value="1"/>
</dbReference>
<dbReference type="InterPro" id="IPR001711">
    <property type="entry name" value="PLipase_C_Pinositol-sp_Y"/>
</dbReference>
<dbReference type="GO" id="GO:0048015">
    <property type="term" value="P:phosphatidylinositol-mediated signaling"/>
    <property type="evidence" value="ECO:0000318"/>
    <property type="project" value="GO_Central"/>
</dbReference>
<evidence type="ECO:0000313" key="15">
    <source>
        <dbReference type="Proteomes" id="UP000009022"/>
    </source>
</evidence>
<evidence type="ECO:0000256" key="5">
    <source>
        <dbReference type="ARBA" id="ARBA00023098"/>
    </source>
</evidence>
<evidence type="ECO:0000256" key="11">
    <source>
        <dbReference type="SAM" id="MobiDB-lite"/>
    </source>
</evidence>
<keyword evidence="2" id="KW-0963">Cytoplasm</keyword>
<dbReference type="FunFam" id="2.60.40.150:FF:000008">
    <property type="entry name" value="1-phosphatidylinositol 4,5-bisphosphate phosphodiesterase"/>
    <property type="match status" value="1"/>
</dbReference>
<feature type="active site" evidence="8">
    <location>
        <position position="365"/>
    </location>
</feature>
<dbReference type="STRING" id="10228.B3SC96"/>
<keyword evidence="9" id="KW-0106">Calcium</keyword>
<protein>
    <recommendedName>
        <fullName evidence="7">1-phosphatidylinositol 4,5-bisphosphate phosphodiesterase</fullName>
        <ecNumber evidence="7">3.1.4.11</ecNumber>
    </recommendedName>
</protein>
<feature type="domain" description="PI-PLC Y-box" evidence="13">
    <location>
        <begin position="611"/>
        <end position="640"/>
    </location>
</feature>
<organism evidence="14 15">
    <name type="scientific">Trichoplax adhaerens</name>
    <name type="common">Trichoplax reptans</name>
    <dbReference type="NCBI Taxonomy" id="10228"/>
    <lineage>
        <taxon>Eukaryota</taxon>
        <taxon>Metazoa</taxon>
        <taxon>Placozoa</taxon>
        <taxon>Uniplacotomia</taxon>
        <taxon>Trichoplacea</taxon>
        <taxon>Trichoplacidae</taxon>
        <taxon>Trichoplax</taxon>
    </lineage>
</organism>
<comment type="catalytic activity">
    <reaction evidence="7 10">
        <text>a 1,2-diacyl-sn-glycero-3-phospho-(1D-myo-inositol-4,5-bisphosphate) + H2O = 1D-myo-inositol 1,4,5-trisphosphate + a 1,2-diacyl-sn-glycerol + H(+)</text>
        <dbReference type="Rhea" id="RHEA:33179"/>
        <dbReference type="ChEBI" id="CHEBI:15377"/>
        <dbReference type="ChEBI" id="CHEBI:15378"/>
        <dbReference type="ChEBI" id="CHEBI:17815"/>
        <dbReference type="ChEBI" id="CHEBI:58456"/>
        <dbReference type="ChEBI" id="CHEBI:203600"/>
        <dbReference type="EC" id="3.1.4.11"/>
    </reaction>
</comment>
<dbReference type="InterPro" id="IPR011992">
    <property type="entry name" value="EF-hand-dom_pair"/>
</dbReference>
<feature type="active site" evidence="8">
    <location>
        <position position="412"/>
    </location>
</feature>
<name>B3SC96_TRIAD</name>
<dbReference type="OMA" id="PIVFKKX"/>
<dbReference type="KEGG" id="tad:TRIADDRAFT_61893"/>
<dbReference type="PANTHER" id="PTHR10336">
    <property type="entry name" value="PHOSPHOINOSITIDE-SPECIFIC PHOSPHOLIPASE C FAMILY PROTEIN"/>
    <property type="match status" value="1"/>
</dbReference>
<feature type="binding site" evidence="9">
    <location>
        <position position="446"/>
    </location>
    <ligand>
        <name>Ca(2+)</name>
        <dbReference type="ChEBI" id="CHEBI:29108"/>
    </ligand>
</feature>
<dbReference type="CDD" id="cd00275">
    <property type="entry name" value="C2_PLC_like"/>
    <property type="match status" value="1"/>
</dbReference>
<feature type="region of interest" description="Disordered" evidence="11">
    <location>
        <begin position="514"/>
        <end position="586"/>
    </location>
</feature>
<dbReference type="Gene3D" id="2.30.29.240">
    <property type="match status" value="1"/>
</dbReference>
<evidence type="ECO:0000256" key="7">
    <source>
        <dbReference type="PIRNR" id="PIRNR000956"/>
    </source>
</evidence>
<evidence type="ECO:0000256" key="3">
    <source>
        <dbReference type="ARBA" id="ARBA00022801"/>
    </source>
</evidence>
<dbReference type="EC" id="3.1.4.11" evidence="7"/>
<dbReference type="InParanoid" id="B3SC96"/>
<dbReference type="SMART" id="SM00148">
    <property type="entry name" value="PLCXc"/>
    <property type="match status" value="1"/>
</dbReference>
<feature type="compositionally biased region" description="Low complexity" evidence="11">
    <location>
        <begin position="514"/>
        <end position="532"/>
    </location>
</feature>
<dbReference type="Pfam" id="PF00388">
    <property type="entry name" value="PI-PLC-X"/>
    <property type="match status" value="1"/>
</dbReference>
<dbReference type="InterPro" id="IPR053945">
    <property type="entry name" value="PLCB1-4-like_EFh"/>
</dbReference>
<comment type="subcellular location">
    <subcellularLocation>
        <location evidence="1">Cytoplasm</location>
    </subcellularLocation>
</comment>
<dbReference type="GO" id="GO:0005509">
    <property type="term" value="F:calcium ion binding"/>
    <property type="evidence" value="ECO:0007669"/>
    <property type="project" value="UniProtKB-UniRule"/>
</dbReference>
<dbReference type="PROSITE" id="PS50008">
    <property type="entry name" value="PIPLC_Y_DOMAIN"/>
    <property type="match status" value="1"/>
</dbReference>
<dbReference type="FunFam" id="1.10.238.10:FF:000005">
    <property type="entry name" value="Phosphoinositide phospholipase C"/>
    <property type="match status" value="1"/>
</dbReference>
<dbReference type="Pfam" id="PF09279">
    <property type="entry name" value="EF-hand_like"/>
    <property type="match status" value="1"/>
</dbReference>
<dbReference type="SMART" id="SM00239">
    <property type="entry name" value="C2"/>
    <property type="match status" value="1"/>
</dbReference>
<evidence type="ECO:0000256" key="8">
    <source>
        <dbReference type="PIRSR" id="PIRSR000956-1"/>
    </source>
</evidence>
<dbReference type="GO" id="GO:0051209">
    <property type="term" value="P:release of sequestered calcium ion into cytosol"/>
    <property type="evidence" value="ECO:0000318"/>
    <property type="project" value="GO_Central"/>
</dbReference>
<dbReference type="GO" id="GO:0005737">
    <property type="term" value="C:cytoplasm"/>
    <property type="evidence" value="ECO:0000318"/>
    <property type="project" value="GO_Central"/>
</dbReference>
<dbReference type="RefSeq" id="XP_002117879.1">
    <property type="nucleotide sequence ID" value="XM_002117843.1"/>
</dbReference>
<keyword evidence="3 7" id="KW-0378">Hydrolase</keyword>
<keyword evidence="15" id="KW-1185">Reference proteome</keyword>
<feature type="region of interest" description="Disordered" evidence="11">
    <location>
        <begin position="818"/>
        <end position="893"/>
    </location>
</feature>
<feature type="binding site" evidence="9">
    <location>
        <position position="397"/>
    </location>
    <ligand>
        <name>Ca(2+)</name>
        <dbReference type="ChEBI" id="CHEBI:29108"/>
    </ligand>
</feature>
<dbReference type="PhylomeDB" id="B3SC96"/>
<dbReference type="EMBL" id="DS985269">
    <property type="protein sequence ID" value="EDV19641.1"/>
    <property type="molecule type" value="Genomic_DNA"/>
</dbReference>
<dbReference type="CTD" id="6759074"/>
<evidence type="ECO:0000256" key="1">
    <source>
        <dbReference type="ARBA" id="ARBA00004496"/>
    </source>
</evidence>
<dbReference type="Gene3D" id="2.60.40.150">
    <property type="entry name" value="C2 domain"/>
    <property type="match status" value="1"/>
</dbReference>
<dbReference type="SUPFAM" id="SSF47473">
    <property type="entry name" value="EF-hand"/>
    <property type="match status" value="1"/>
</dbReference>
<accession>B3SC96</accession>
<evidence type="ECO:0000259" key="13">
    <source>
        <dbReference type="PROSITE" id="PS50008"/>
    </source>
</evidence>
<evidence type="ECO:0000256" key="9">
    <source>
        <dbReference type="PIRSR" id="PIRSR000956-2"/>
    </source>
</evidence>
<keyword evidence="4 7" id="KW-0442">Lipid degradation</keyword>
<dbReference type="InterPro" id="IPR016280">
    <property type="entry name" value="PLC-beta"/>
</dbReference>
<dbReference type="InterPro" id="IPR017946">
    <property type="entry name" value="PLC-like_Pdiesterase_TIM-brl"/>
</dbReference>
<dbReference type="OrthoDB" id="269822at2759"/>
<dbReference type="Gene3D" id="1.20.1230.10">
    <property type="entry name" value="Phospholipase C beta, distal C-terminal domain"/>
    <property type="match status" value="1"/>
</dbReference>
<dbReference type="SMART" id="SM00149">
    <property type="entry name" value="PLCYc"/>
    <property type="match status" value="1"/>
</dbReference>
<dbReference type="PIRSF" id="PIRSF000956">
    <property type="entry name" value="PLC-beta"/>
    <property type="match status" value="1"/>
</dbReference>
<dbReference type="SUPFAM" id="SSF49562">
    <property type="entry name" value="C2 domain (Calcium/lipid-binding domain, CaLB)"/>
    <property type="match status" value="1"/>
</dbReference>
<dbReference type="InterPro" id="IPR042531">
    <property type="entry name" value="PLC-beta_C_sf"/>
</dbReference>
<dbReference type="SUPFAM" id="SSF51695">
    <property type="entry name" value="PLC-like phosphodiesterases"/>
    <property type="match status" value="1"/>
</dbReference>
<evidence type="ECO:0000259" key="12">
    <source>
        <dbReference type="PROSITE" id="PS50004"/>
    </source>
</evidence>
<dbReference type="eggNOG" id="KOG1265">
    <property type="taxonomic scope" value="Eukaryota"/>
</dbReference>
<dbReference type="GO" id="GO:0016042">
    <property type="term" value="P:lipid catabolic process"/>
    <property type="evidence" value="ECO:0007669"/>
    <property type="project" value="UniProtKB-KW"/>
</dbReference>
<gene>
    <name evidence="14" type="ORF">TRIADDRAFT_61893</name>
</gene>
<proteinExistence type="predicted"/>
<evidence type="ECO:0000256" key="6">
    <source>
        <dbReference type="ARBA" id="ARBA00023224"/>
    </source>
</evidence>
<feature type="compositionally biased region" description="Polar residues" evidence="11">
    <location>
        <begin position="872"/>
        <end position="885"/>
    </location>
</feature>
<dbReference type="GeneID" id="6759074"/>
<feature type="compositionally biased region" description="Acidic residues" evidence="11">
    <location>
        <begin position="550"/>
        <end position="566"/>
    </location>
</feature>
<comment type="cofactor">
    <cofactor evidence="9">
        <name>Ca(2+)</name>
        <dbReference type="ChEBI" id="CHEBI:29108"/>
    </cofactor>
    <text evidence="9">Binds 1 Ca(2+) ion per subunit.</text>
</comment>
<dbReference type="InterPro" id="IPR001192">
    <property type="entry name" value="PI-PLC_fam"/>
</dbReference>
<feature type="binding site" evidence="9">
    <location>
        <position position="395"/>
    </location>
    <ligand>
        <name>Ca(2+)</name>
        <dbReference type="ChEBI" id="CHEBI:29108"/>
    </ligand>
</feature>
<dbReference type="PROSITE" id="PS50004">
    <property type="entry name" value="C2"/>
    <property type="match status" value="1"/>
</dbReference>
<evidence type="ECO:0000313" key="14">
    <source>
        <dbReference type="EMBL" id="EDV19641.1"/>
    </source>
</evidence>
<dbReference type="Pfam" id="PF17787">
    <property type="entry name" value="PH_14"/>
    <property type="match status" value="1"/>
</dbReference>
<feature type="compositionally biased region" description="Polar residues" evidence="11">
    <location>
        <begin position="822"/>
        <end position="839"/>
    </location>
</feature>
<evidence type="ECO:0000256" key="10">
    <source>
        <dbReference type="RuleBase" id="RU361133"/>
    </source>
</evidence>
<keyword evidence="6 7" id="KW-0807">Transducer</keyword>
<reference evidence="14 15" key="1">
    <citation type="journal article" date="2008" name="Nature">
        <title>The Trichoplax genome and the nature of placozoans.</title>
        <authorList>
            <person name="Srivastava M."/>
            <person name="Begovic E."/>
            <person name="Chapman J."/>
            <person name="Putnam N.H."/>
            <person name="Hellsten U."/>
            <person name="Kawashima T."/>
            <person name="Kuo A."/>
            <person name="Mitros T."/>
            <person name="Salamov A."/>
            <person name="Carpenter M.L."/>
            <person name="Signorovitch A.Y."/>
            <person name="Moreno M.A."/>
            <person name="Kamm K."/>
            <person name="Grimwood J."/>
            <person name="Schmutz J."/>
            <person name="Shapiro H."/>
            <person name="Grigoriev I.V."/>
            <person name="Buss L.W."/>
            <person name="Schierwater B."/>
            <person name="Dellaporta S.L."/>
            <person name="Rokhsar D.S."/>
        </authorList>
    </citation>
    <scope>NUCLEOTIDE SEQUENCE [LARGE SCALE GENOMIC DNA]</scope>
    <source>
        <strain evidence="14 15">Grell-BS-1999</strain>
    </source>
</reference>
<keyword evidence="5 7" id="KW-0443">Lipid metabolism</keyword>
<keyword evidence="9" id="KW-0479">Metal-binding</keyword>
<dbReference type="InterPro" id="IPR000008">
    <property type="entry name" value="C2_dom"/>
</dbReference>
<evidence type="ECO:0000256" key="2">
    <source>
        <dbReference type="ARBA" id="ARBA00022490"/>
    </source>
</evidence>
<dbReference type="CDD" id="cd13361">
    <property type="entry name" value="PH_PLC_beta"/>
    <property type="match status" value="1"/>
</dbReference>
<dbReference type="SUPFAM" id="SSF69989">
    <property type="entry name" value="C-terminal domain of PLC-beta"/>
    <property type="match status" value="1"/>
</dbReference>
<dbReference type="PRINTS" id="PR00390">
    <property type="entry name" value="PHPHLIPASEC"/>
</dbReference>
<dbReference type="Pfam" id="PF22631">
    <property type="entry name" value="PLCB1-4-like_EFh"/>
    <property type="match status" value="1"/>
</dbReference>
<dbReference type="InterPro" id="IPR037862">
    <property type="entry name" value="PLC-beta_PH"/>
</dbReference>
<dbReference type="InterPro" id="IPR015359">
    <property type="entry name" value="PLC_EF-hand-like"/>
</dbReference>
<dbReference type="SUPFAM" id="SSF50729">
    <property type="entry name" value="PH domain-like"/>
    <property type="match status" value="1"/>
</dbReference>